<proteinExistence type="predicted"/>
<protein>
    <submittedName>
        <fullName evidence="1">Uncharacterized protein</fullName>
    </submittedName>
</protein>
<name>A0ABQ9HT18_9NEOP</name>
<sequence>MRNNPYQKIEKEDIQLIFKCAYENVASVGKAVSGFEKTGIFLLNPYAFCDEELAPTPTEAEITSVGHDEKAKTAAVRVSR</sequence>
<evidence type="ECO:0000313" key="2">
    <source>
        <dbReference type="Proteomes" id="UP001159363"/>
    </source>
</evidence>
<reference evidence="1 2" key="1">
    <citation type="submission" date="2023-02" db="EMBL/GenBank/DDBJ databases">
        <title>LHISI_Scaffold_Assembly.</title>
        <authorList>
            <person name="Stuart O.P."/>
            <person name="Cleave R."/>
            <person name="Magrath M.J.L."/>
            <person name="Mikheyev A.S."/>
        </authorList>
    </citation>
    <scope>NUCLEOTIDE SEQUENCE [LARGE SCALE GENOMIC DNA]</scope>
    <source>
        <strain evidence="1">Daus_M_001</strain>
        <tissue evidence="1">Leg muscle</tissue>
    </source>
</reference>
<organism evidence="1 2">
    <name type="scientific">Dryococelus australis</name>
    <dbReference type="NCBI Taxonomy" id="614101"/>
    <lineage>
        <taxon>Eukaryota</taxon>
        <taxon>Metazoa</taxon>
        <taxon>Ecdysozoa</taxon>
        <taxon>Arthropoda</taxon>
        <taxon>Hexapoda</taxon>
        <taxon>Insecta</taxon>
        <taxon>Pterygota</taxon>
        <taxon>Neoptera</taxon>
        <taxon>Polyneoptera</taxon>
        <taxon>Phasmatodea</taxon>
        <taxon>Verophasmatodea</taxon>
        <taxon>Anareolatae</taxon>
        <taxon>Phasmatidae</taxon>
        <taxon>Eurycanthinae</taxon>
        <taxon>Dryococelus</taxon>
    </lineage>
</organism>
<evidence type="ECO:0000313" key="1">
    <source>
        <dbReference type="EMBL" id="KAJ8887226.1"/>
    </source>
</evidence>
<dbReference type="EMBL" id="JARBHB010000004">
    <property type="protein sequence ID" value="KAJ8887226.1"/>
    <property type="molecule type" value="Genomic_DNA"/>
</dbReference>
<keyword evidence="2" id="KW-1185">Reference proteome</keyword>
<comment type="caution">
    <text evidence="1">The sequence shown here is derived from an EMBL/GenBank/DDBJ whole genome shotgun (WGS) entry which is preliminary data.</text>
</comment>
<dbReference type="Proteomes" id="UP001159363">
    <property type="component" value="Chromosome X"/>
</dbReference>
<gene>
    <name evidence="1" type="ORF">PR048_013441</name>
</gene>
<accession>A0ABQ9HT18</accession>